<organism evidence="2 3">
    <name type="scientific">Algoriphagus lacus</name>
    <dbReference type="NCBI Taxonomy" id="2056311"/>
    <lineage>
        <taxon>Bacteria</taxon>
        <taxon>Pseudomonadati</taxon>
        <taxon>Bacteroidota</taxon>
        <taxon>Cytophagia</taxon>
        <taxon>Cytophagales</taxon>
        <taxon>Cyclobacteriaceae</taxon>
        <taxon>Algoriphagus</taxon>
    </lineage>
</organism>
<evidence type="ECO:0000313" key="3">
    <source>
        <dbReference type="Proteomes" id="UP000283522"/>
    </source>
</evidence>
<evidence type="ECO:0000313" key="2">
    <source>
        <dbReference type="EMBL" id="RIW14992.1"/>
    </source>
</evidence>
<dbReference type="PANTHER" id="PTHR43751">
    <property type="entry name" value="SULFATASE"/>
    <property type="match status" value="1"/>
</dbReference>
<dbReference type="PANTHER" id="PTHR43751:SF2">
    <property type="entry name" value="SULFATASE N-TERMINAL DOMAIN-CONTAINING PROTEIN"/>
    <property type="match status" value="1"/>
</dbReference>
<proteinExistence type="predicted"/>
<dbReference type="Pfam" id="PF00884">
    <property type="entry name" value="Sulfatase"/>
    <property type="match status" value="1"/>
</dbReference>
<dbReference type="InterPro" id="IPR052701">
    <property type="entry name" value="GAG_Ulvan_Degrading_Sulfatases"/>
</dbReference>
<dbReference type="OrthoDB" id="9764377at2"/>
<dbReference type="CDD" id="cd16142">
    <property type="entry name" value="ARS_like"/>
    <property type="match status" value="1"/>
</dbReference>
<dbReference type="Gene3D" id="3.30.1120.10">
    <property type="match status" value="1"/>
</dbReference>
<evidence type="ECO:0000259" key="1">
    <source>
        <dbReference type="Pfam" id="PF00884"/>
    </source>
</evidence>
<dbReference type="EMBL" id="QXML01000005">
    <property type="protein sequence ID" value="RIW14992.1"/>
    <property type="molecule type" value="Genomic_DNA"/>
</dbReference>
<reference evidence="2 3" key="1">
    <citation type="submission" date="2018-09" db="EMBL/GenBank/DDBJ databases">
        <authorList>
            <person name="Wang X."/>
            <person name="Du Z."/>
        </authorList>
    </citation>
    <scope>NUCLEOTIDE SEQUENCE [LARGE SCALE GENOMIC DNA]</scope>
    <source>
        <strain evidence="2 3">N3</strain>
    </source>
</reference>
<accession>A0A418PQW1</accession>
<dbReference type="RefSeq" id="WP_119477898.1">
    <property type="nucleotide sequence ID" value="NZ_QXML01000005.1"/>
</dbReference>
<feature type="domain" description="Sulfatase N-terminal" evidence="1">
    <location>
        <begin position="30"/>
        <end position="376"/>
    </location>
</feature>
<dbReference type="AlphaFoldDB" id="A0A418PQW1"/>
<dbReference type="InterPro" id="IPR017850">
    <property type="entry name" value="Alkaline_phosphatase_core_sf"/>
</dbReference>
<sequence>MNKTINLILGIFLFALGLVQAQQKKQNEKPNILLICTDDVGMWNIGAYSHGMMVPTPNIDRLAKEGMLFTDHYSAPTCTPGRAMMITGQLPIRTGLTTVGMPGSPIGLDKRDPTLAEVLKKLGYKTAQFGKNHLGDRNEHLPTVHGFDEFYGNLYHLNTEEEPFLKTWPNDPDFNQRYRPRGVLDTKATDFDDPTADPRFGRIGKQIIKDTGPLDPKRMETVDDEFTAKTKSFMEASVKEDKPFFIWHNPTRMHIYTHLRPERRQLATPYSSEFDLYGSGMMELDMQVGELLDHLKKLGIVENTIVIFTTDNGPMTDWYPDAGVSPFRGEKATTWEGGVRVPLLIRWPEKIKARKVSNGIQDHTDLFTTLAAAAGASQVATDLEKSHQVYIDGVNNLAHWTGDQPSSRNFEIYYNESELTAVRIGPWKSHLAQRDGFFDYNRPSALLFNLRQDPFERQDGWKSRELAMKLGIAWGGQIQDVLRKHYETLEKYPPRQKGASLRAK</sequence>
<dbReference type="Gene3D" id="3.40.720.10">
    <property type="entry name" value="Alkaline Phosphatase, subunit A"/>
    <property type="match status" value="1"/>
</dbReference>
<protein>
    <submittedName>
        <fullName evidence="2">Arylsulfatase</fullName>
    </submittedName>
</protein>
<comment type="caution">
    <text evidence="2">The sequence shown here is derived from an EMBL/GenBank/DDBJ whole genome shotgun (WGS) entry which is preliminary data.</text>
</comment>
<dbReference type="Proteomes" id="UP000283522">
    <property type="component" value="Unassembled WGS sequence"/>
</dbReference>
<dbReference type="SUPFAM" id="SSF53649">
    <property type="entry name" value="Alkaline phosphatase-like"/>
    <property type="match status" value="1"/>
</dbReference>
<dbReference type="InterPro" id="IPR000917">
    <property type="entry name" value="Sulfatase_N"/>
</dbReference>
<keyword evidence="3" id="KW-1185">Reference proteome</keyword>
<name>A0A418PQW1_9BACT</name>
<gene>
    <name evidence="2" type="ORF">D0X99_11085</name>
</gene>